<protein>
    <recommendedName>
        <fullName evidence="1">YbbD head domain-containing protein</fullName>
    </recommendedName>
</protein>
<dbReference type="EMBL" id="CAJNBJ010000002">
    <property type="protein sequence ID" value="CAE6729651.1"/>
    <property type="molecule type" value="Genomic_DNA"/>
</dbReference>
<reference evidence="2 3" key="1">
    <citation type="submission" date="2021-02" db="EMBL/GenBank/DDBJ databases">
        <authorList>
            <person name="Han P."/>
        </authorList>
    </citation>
    <scope>NUCLEOTIDE SEQUENCE [LARGE SCALE GENOMIC DNA]</scope>
    <source>
        <strain evidence="2">Candidatus Nitrospira sp. ZN2</strain>
    </source>
</reference>
<organism evidence="2 3">
    <name type="scientific">Nitrospira defluvii</name>
    <dbReference type="NCBI Taxonomy" id="330214"/>
    <lineage>
        <taxon>Bacteria</taxon>
        <taxon>Pseudomonadati</taxon>
        <taxon>Nitrospirota</taxon>
        <taxon>Nitrospiria</taxon>
        <taxon>Nitrospirales</taxon>
        <taxon>Nitrospiraceae</taxon>
        <taxon>Nitrospira</taxon>
    </lineage>
</organism>
<comment type="caution">
    <text evidence="2">The sequence shown here is derived from an EMBL/GenBank/DDBJ whole genome shotgun (WGS) entry which is preliminary data.</text>
</comment>
<evidence type="ECO:0000259" key="1">
    <source>
        <dbReference type="Pfam" id="PF26610"/>
    </source>
</evidence>
<gene>
    <name evidence="2" type="ORF">NSPZN2_100291</name>
</gene>
<keyword evidence="3" id="KW-1185">Reference proteome</keyword>
<feature type="domain" description="YbbD head" evidence="1">
    <location>
        <begin position="20"/>
        <end position="70"/>
    </location>
</feature>
<dbReference type="RefSeq" id="WP_213041644.1">
    <property type="nucleotide sequence ID" value="NZ_CAJNBJ010000002.1"/>
</dbReference>
<evidence type="ECO:0000313" key="3">
    <source>
        <dbReference type="Proteomes" id="UP000675880"/>
    </source>
</evidence>
<dbReference type="PROSITE" id="PS51257">
    <property type="entry name" value="PROKAR_LIPOPROTEIN"/>
    <property type="match status" value="1"/>
</dbReference>
<dbReference type="InterPro" id="IPR058827">
    <property type="entry name" value="YbbD_head"/>
</dbReference>
<name>A0ABN7L4B2_9BACT</name>
<dbReference type="Pfam" id="PF26610">
    <property type="entry name" value="YbbD_head"/>
    <property type="match status" value="1"/>
</dbReference>
<sequence>MVRLLVTLMALLSVSCDWIESKESHYADMKAAAEAGEISRGWIPAFVPESAMEIWLKYDVENNRTWLSFHGMVDRPTILNACHGLTTKDVNYPSSGPRGWWPDALTLASKEGKAEFEYYTCKDGETLAIDRIKAQVFLWKLSK</sequence>
<accession>A0ABN7L4B2</accession>
<proteinExistence type="predicted"/>
<evidence type="ECO:0000313" key="2">
    <source>
        <dbReference type="EMBL" id="CAE6729651.1"/>
    </source>
</evidence>
<dbReference type="Proteomes" id="UP000675880">
    <property type="component" value="Unassembled WGS sequence"/>
</dbReference>